<accession>A0ABS9QMM7</accession>
<dbReference type="NCBIfam" id="TIGR01537">
    <property type="entry name" value="portal_HK97"/>
    <property type="match status" value="1"/>
</dbReference>
<dbReference type="Gene3D" id="3.30.1120.70">
    <property type="match status" value="1"/>
</dbReference>
<name>A0ABS9QMM7_9HYPH</name>
<comment type="caution">
    <text evidence="1">The sequence shown here is derived from an EMBL/GenBank/DDBJ whole genome shotgun (WGS) entry which is preliminary data.</text>
</comment>
<dbReference type="Gene3D" id="1.20.1270.210">
    <property type="match status" value="1"/>
</dbReference>
<dbReference type="InterPro" id="IPR006944">
    <property type="entry name" value="Phage/GTA_portal"/>
</dbReference>
<sequence>MSWLSRILGREQRADTITPSDPYLAEWFGMNGTIGAYVDPQRASGLATAGACIALVSQSLASVPLNLYRRSANGGRERATDHPLYTVLHDAPNGVMTAFEAREMLIASLLVSGNAYAALEWNGRGQVIGLTPLDPGTVAVERLESGRLRYRVTNRAGGIRVYLQDEMLHLRHRLARDGVMGLSPIQLARETFNLALTQQETAAGLAAKGNRPSGALVFPNAIGGEKKESALSALAAKINANTATSNVLVLDAGAEWKSFSMTAKDAEFLESRKLTNLDICRIWGVPPTVVGILDHGTYSNVEMESRALVVRCLAPMARRVEQAMNMALLPAGSRQTLFVEHDLAGLLRGDMKARYEGYRIGREWGWLSSNEIRGWENMPEIEGGNEYLSPLNMTTAAERNTGTGTGEAE</sequence>
<evidence type="ECO:0000313" key="2">
    <source>
        <dbReference type="Proteomes" id="UP001201701"/>
    </source>
</evidence>
<gene>
    <name evidence="1" type="ORF">L4923_26925</name>
</gene>
<evidence type="ECO:0000313" key="1">
    <source>
        <dbReference type="EMBL" id="MCG7508676.1"/>
    </source>
</evidence>
<dbReference type="RefSeq" id="WP_239370185.1">
    <property type="nucleotide sequence ID" value="NZ_JAKREW010000050.1"/>
</dbReference>
<dbReference type="Gene3D" id="3.40.140.120">
    <property type="match status" value="1"/>
</dbReference>
<dbReference type="Pfam" id="PF04860">
    <property type="entry name" value="Phage_portal"/>
    <property type="match status" value="1"/>
</dbReference>
<keyword evidence="2" id="KW-1185">Reference proteome</keyword>
<reference evidence="1 2" key="1">
    <citation type="submission" date="2022-02" db="EMBL/GenBank/DDBJ databases">
        <title>Draft genome sequence of Mezorhizobium retamae strain IRAMC:0171 isolated from Retama raetam nodules.</title>
        <authorList>
            <person name="Bengaied R."/>
            <person name="Sbissi I."/>
            <person name="Huber K."/>
            <person name="Ghodbane F."/>
            <person name="Nouioui I."/>
            <person name="Tarhouni M."/>
            <person name="Gtari M."/>
        </authorList>
    </citation>
    <scope>NUCLEOTIDE SEQUENCE [LARGE SCALE GENOMIC DNA]</scope>
    <source>
        <strain evidence="1 2">IRAMC:0171</strain>
    </source>
</reference>
<protein>
    <submittedName>
        <fullName evidence="1">Phage portal protein</fullName>
    </submittedName>
</protein>
<proteinExistence type="predicted"/>
<dbReference type="Proteomes" id="UP001201701">
    <property type="component" value="Unassembled WGS sequence"/>
</dbReference>
<dbReference type="EMBL" id="JAKREW010000050">
    <property type="protein sequence ID" value="MCG7508676.1"/>
    <property type="molecule type" value="Genomic_DNA"/>
</dbReference>
<organism evidence="1 2">
    <name type="scientific">Mesorhizobium retamae</name>
    <dbReference type="NCBI Taxonomy" id="2912854"/>
    <lineage>
        <taxon>Bacteria</taxon>
        <taxon>Pseudomonadati</taxon>
        <taxon>Pseudomonadota</taxon>
        <taxon>Alphaproteobacteria</taxon>
        <taxon>Hyphomicrobiales</taxon>
        <taxon>Phyllobacteriaceae</taxon>
        <taxon>Mesorhizobium</taxon>
    </lineage>
</organism>
<dbReference type="InterPro" id="IPR006427">
    <property type="entry name" value="Portal_HK97"/>
</dbReference>